<dbReference type="InterPro" id="IPR017441">
    <property type="entry name" value="Protein_kinase_ATP_BS"/>
</dbReference>
<dbReference type="InterPro" id="IPR008271">
    <property type="entry name" value="Ser/Thr_kinase_AS"/>
</dbReference>
<dbReference type="eggNOG" id="KOG0605">
    <property type="taxonomic scope" value="Eukaryota"/>
</dbReference>
<keyword evidence="5 10" id="KW-0547">Nucleotide-binding</keyword>
<evidence type="ECO:0000313" key="14">
    <source>
        <dbReference type="Proteomes" id="UP000000759"/>
    </source>
</evidence>
<dbReference type="Proteomes" id="UP000000759">
    <property type="component" value="Chromosome 22"/>
</dbReference>
<evidence type="ECO:0000256" key="8">
    <source>
        <dbReference type="ARBA" id="ARBA00047899"/>
    </source>
</evidence>
<protein>
    <recommendedName>
        <fullName evidence="1">non-specific serine/threonine protein kinase</fullName>
        <ecNumber evidence="1">2.7.11.1</ecNumber>
    </recommendedName>
</protein>
<dbReference type="FunFam" id="1.10.510.10:FF:000024">
    <property type="entry name" value="Probable serine/threonine-protein kinase cot-1"/>
    <property type="match status" value="1"/>
</dbReference>
<dbReference type="PROSITE" id="PS00108">
    <property type="entry name" value="PROTEIN_KINASE_ST"/>
    <property type="match status" value="1"/>
</dbReference>
<keyword evidence="3" id="KW-0597">Phosphoprotein</keyword>
<keyword evidence="2 11" id="KW-0723">Serine/threonine-protein kinase</keyword>
<evidence type="ECO:0000256" key="5">
    <source>
        <dbReference type="ARBA" id="ARBA00022741"/>
    </source>
</evidence>
<organism evidence="13 14">
    <name type="scientific">Phaeodactylum tricornutum (strain CCAP 1055/1)</name>
    <dbReference type="NCBI Taxonomy" id="556484"/>
    <lineage>
        <taxon>Eukaryota</taxon>
        <taxon>Sar</taxon>
        <taxon>Stramenopiles</taxon>
        <taxon>Ochrophyta</taxon>
        <taxon>Bacillariophyta</taxon>
        <taxon>Bacillariophyceae</taxon>
        <taxon>Bacillariophycidae</taxon>
        <taxon>Naviculales</taxon>
        <taxon>Phaeodactylaceae</taxon>
        <taxon>Phaeodactylum</taxon>
    </lineage>
</organism>
<dbReference type="PROSITE" id="PS50011">
    <property type="entry name" value="PROTEIN_KINASE_DOM"/>
    <property type="match status" value="1"/>
</dbReference>
<dbReference type="InterPro" id="IPR050839">
    <property type="entry name" value="Rho-assoc_Ser/Thr_Kinase"/>
</dbReference>
<dbReference type="GeneID" id="7195901"/>
<evidence type="ECO:0000259" key="12">
    <source>
        <dbReference type="PROSITE" id="PS50011"/>
    </source>
</evidence>
<feature type="binding site" evidence="10">
    <location>
        <position position="124"/>
    </location>
    <ligand>
        <name>ATP</name>
        <dbReference type="ChEBI" id="CHEBI:30616"/>
    </ligand>
</feature>
<comment type="catalytic activity">
    <reaction evidence="8">
        <text>L-threonyl-[protein] + ATP = O-phospho-L-threonyl-[protein] + ADP + H(+)</text>
        <dbReference type="Rhea" id="RHEA:46608"/>
        <dbReference type="Rhea" id="RHEA-COMP:11060"/>
        <dbReference type="Rhea" id="RHEA-COMP:11605"/>
        <dbReference type="ChEBI" id="CHEBI:15378"/>
        <dbReference type="ChEBI" id="CHEBI:30013"/>
        <dbReference type="ChEBI" id="CHEBI:30616"/>
        <dbReference type="ChEBI" id="CHEBI:61977"/>
        <dbReference type="ChEBI" id="CHEBI:456216"/>
        <dbReference type="EC" id="2.7.11.1"/>
    </reaction>
</comment>
<dbReference type="PaxDb" id="2850-Phatr16032"/>
<name>B7GAH6_PHATC</name>
<reference evidence="13 14" key="1">
    <citation type="journal article" date="2008" name="Nature">
        <title>The Phaeodactylum genome reveals the evolutionary history of diatom genomes.</title>
        <authorList>
            <person name="Bowler C."/>
            <person name="Allen A.E."/>
            <person name="Badger J.H."/>
            <person name="Grimwood J."/>
            <person name="Jabbari K."/>
            <person name="Kuo A."/>
            <person name="Maheswari U."/>
            <person name="Martens C."/>
            <person name="Maumus F."/>
            <person name="Otillar R.P."/>
            <person name="Rayko E."/>
            <person name="Salamov A."/>
            <person name="Vandepoele K."/>
            <person name="Beszteri B."/>
            <person name="Gruber A."/>
            <person name="Heijde M."/>
            <person name="Katinka M."/>
            <person name="Mock T."/>
            <person name="Valentin K."/>
            <person name="Verret F."/>
            <person name="Berges J.A."/>
            <person name="Brownlee C."/>
            <person name="Cadoret J.P."/>
            <person name="Chiovitti A."/>
            <person name="Choi C.J."/>
            <person name="Coesel S."/>
            <person name="De Martino A."/>
            <person name="Detter J.C."/>
            <person name="Durkin C."/>
            <person name="Falciatore A."/>
            <person name="Fournet J."/>
            <person name="Haruta M."/>
            <person name="Huysman M.J."/>
            <person name="Jenkins B.D."/>
            <person name="Jiroutova K."/>
            <person name="Jorgensen R.E."/>
            <person name="Joubert Y."/>
            <person name="Kaplan A."/>
            <person name="Kroger N."/>
            <person name="Kroth P.G."/>
            <person name="La Roche J."/>
            <person name="Lindquist E."/>
            <person name="Lommer M."/>
            <person name="Martin-Jezequel V."/>
            <person name="Lopez P.J."/>
            <person name="Lucas S."/>
            <person name="Mangogna M."/>
            <person name="McGinnis K."/>
            <person name="Medlin L.K."/>
            <person name="Montsant A."/>
            <person name="Oudot-Le Secq M.P."/>
            <person name="Napoli C."/>
            <person name="Obornik M."/>
            <person name="Parker M.S."/>
            <person name="Petit J.L."/>
            <person name="Porcel B.M."/>
            <person name="Poulsen N."/>
            <person name="Robison M."/>
            <person name="Rychlewski L."/>
            <person name="Rynearson T.A."/>
            <person name="Schmutz J."/>
            <person name="Shapiro H."/>
            <person name="Siaut M."/>
            <person name="Stanley M."/>
            <person name="Sussman M.R."/>
            <person name="Taylor A.R."/>
            <person name="Vardi A."/>
            <person name="von Dassow P."/>
            <person name="Vyverman W."/>
            <person name="Willis A."/>
            <person name="Wyrwicz L.S."/>
            <person name="Rokhsar D.S."/>
            <person name="Weissenbach J."/>
            <person name="Armbrust E.V."/>
            <person name="Green B.R."/>
            <person name="Van de Peer Y."/>
            <person name="Grigoriev I.V."/>
        </authorList>
    </citation>
    <scope>NUCLEOTIDE SEQUENCE [LARGE SCALE GENOMIC DNA]</scope>
    <source>
        <strain evidence="13 14">CCAP 1055/1</strain>
    </source>
</reference>
<dbReference type="Gene3D" id="1.10.510.10">
    <property type="entry name" value="Transferase(Phosphotransferase) domain 1"/>
    <property type="match status" value="2"/>
</dbReference>
<evidence type="ECO:0000256" key="7">
    <source>
        <dbReference type="ARBA" id="ARBA00022840"/>
    </source>
</evidence>
<feature type="non-terminal residue" evidence="13">
    <location>
        <position position="422"/>
    </location>
</feature>
<gene>
    <name evidence="13" type="ORF">PHATRDRAFT_16032</name>
</gene>
<keyword evidence="4" id="KW-0808">Transferase</keyword>
<dbReference type="Gene3D" id="3.30.200.20">
    <property type="entry name" value="Phosphorylase Kinase, domain 1"/>
    <property type="match status" value="1"/>
</dbReference>
<dbReference type="InterPro" id="IPR059233">
    <property type="entry name" value="MobB_NdrA/B/Cbk1"/>
</dbReference>
<dbReference type="GO" id="GO:0007010">
    <property type="term" value="P:cytoskeleton organization"/>
    <property type="evidence" value="ECO:0007669"/>
    <property type="project" value="UniProtKB-ARBA"/>
</dbReference>
<sequence length="422" mass="47969">METTQIDEDAVAAADKQMEERANRAKELLSQRYRGLKTQQEEKHNRKMQLERHMMGLPEQKKHELRRHLEQEEVAIHKETRKKITTSDFESLAIIGRGAFGEVRLVRRKGKANDPQTGQIFALKSMKKEMMVVKNQVHHVKAERDALAQAKDGNRWLTALHYSFFDDSHLYMAMEFMPGGDLMSLLIKEDTFSESVTRFFMAEAAQAISSVHALGYIHRDIKPDNMLLDARGHLKLTDLGLCKKVGDVSPTDEPEVVLEMLRQQGISEKGAEWRATQTLQSSNAMAYSTVGTPDYIAPEVLAAQNGASGYSYTCAVDWWSLGVIMFECLVGYTPFYAEDPVTTCRKILRWRQCLEMPAETKAQLSPECIDFLSCLLAGPESRIGSSKNGGDFENGFKQVVQHRWYRDFDWEGIRELEGPLLP</sequence>
<dbReference type="PANTHER" id="PTHR22988">
    <property type="entry name" value="MYOTONIC DYSTROPHY S/T KINASE-RELATED"/>
    <property type="match status" value="1"/>
</dbReference>
<dbReference type="PROSITE" id="PS00107">
    <property type="entry name" value="PROTEIN_KINASE_ATP"/>
    <property type="match status" value="1"/>
</dbReference>
<reference evidence="14" key="2">
    <citation type="submission" date="2008-08" db="EMBL/GenBank/DDBJ databases">
        <authorList>
            <consortium name="Diatom Consortium"/>
            <person name="Grigoriev I."/>
            <person name="Grimwood J."/>
            <person name="Kuo A."/>
            <person name="Otillar R.P."/>
            <person name="Salamov A."/>
            <person name="Detter J.C."/>
            <person name="Lindquist E."/>
            <person name="Shapiro H."/>
            <person name="Lucas S."/>
            <person name="Glavina del Rio T."/>
            <person name="Pitluck S."/>
            <person name="Rokhsar D."/>
            <person name="Bowler C."/>
        </authorList>
    </citation>
    <scope>GENOME REANNOTATION</scope>
    <source>
        <strain evidence="14">CCAP 1055/1</strain>
    </source>
</reference>
<keyword evidence="14" id="KW-1185">Reference proteome</keyword>
<dbReference type="InParanoid" id="B7GAH6"/>
<evidence type="ECO:0000256" key="1">
    <source>
        <dbReference type="ARBA" id="ARBA00012513"/>
    </source>
</evidence>
<evidence type="ECO:0000256" key="4">
    <source>
        <dbReference type="ARBA" id="ARBA00022679"/>
    </source>
</evidence>
<dbReference type="GO" id="GO:0004674">
    <property type="term" value="F:protein serine/threonine kinase activity"/>
    <property type="evidence" value="ECO:0007669"/>
    <property type="project" value="UniProtKB-KW"/>
</dbReference>
<keyword evidence="6" id="KW-0418">Kinase</keyword>
<dbReference type="EMBL" id="CM000624">
    <property type="protein sequence ID" value="EEC44252.1"/>
    <property type="molecule type" value="Genomic_DNA"/>
</dbReference>
<evidence type="ECO:0000256" key="3">
    <source>
        <dbReference type="ARBA" id="ARBA00022553"/>
    </source>
</evidence>
<dbReference type="FunFam" id="3.30.200.20:FF:000192">
    <property type="entry name" value="Serine/threonine-protein kinase cot-1"/>
    <property type="match status" value="1"/>
</dbReference>
<dbReference type="GO" id="GO:0005524">
    <property type="term" value="F:ATP binding"/>
    <property type="evidence" value="ECO:0007669"/>
    <property type="project" value="UniProtKB-UniRule"/>
</dbReference>
<dbReference type="PANTHER" id="PTHR22988:SF76">
    <property type="entry name" value="CHROMOSOME UNDETERMINED SCAFFOLD_135, WHOLE GENOME SHOTGUN SEQUENCE"/>
    <property type="match status" value="1"/>
</dbReference>
<dbReference type="EC" id="2.7.11.1" evidence="1"/>
<keyword evidence="7 10" id="KW-0067">ATP-binding</keyword>
<evidence type="ECO:0000256" key="9">
    <source>
        <dbReference type="ARBA" id="ARBA00048679"/>
    </source>
</evidence>
<dbReference type="InterPro" id="IPR000719">
    <property type="entry name" value="Prot_kinase_dom"/>
</dbReference>
<dbReference type="RefSeq" id="XP_002184074.1">
    <property type="nucleotide sequence ID" value="XM_002184038.1"/>
</dbReference>
<evidence type="ECO:0000313" key="13">
    <source>
        <dbReference type="EMBL" id="EEC44252.1"/>
    </source>
</evidence>
<feature type="domain" description="Protein kinase" evidence="12">
    <location>
        <begin position="89"/>
        <end position="405"/>
    </location>
</feature>
<evidence type="ECO:0000256" key="11">
    <source>
        <dbReference type="RuleBase" id="RU000304"/>
    </source>
</evidence>
<dbReference type="OrthoDB" id="3638488at2759"/>
<dbReference type="InterPro" id="IPR011009">
    <property type="entry name" value="Kinase-like_dom_sf"/>
</dbReference>
<dbReference type="Pfam" id="PF00069">
    <property type="entry name" value="Pkinase"/>
    <property type="match status" value="1"/>
</dbReference>
<dbReference type="KEGG" id="pti:PHATRDRAFT_16032"/>
<comment type="similarity">
    <text evidence="11">Belongs to the protein kinase superfamily.</text>
</comment>
<dbReference type="AlphaFoldDB" id="B7GAH6"/>
<comment type="catalytic activity">
    <reaction evidence="9">
        <text>L-seryl-[protein] + ATP = O-phospho-L-seryl-[protein] + ADP + H(+)</text>
        <dbReference type="Rhea" id="RHEA:17989"/>
        <dbReference type="Rhea" id="RHEA-COMP:9863"/>
        <dbReference type="Rhea" id="RHEA-COMP:11604"/>
        <dbReference type="ChEBI" id="CHEBI:15378"/>
        <dbReference type="ChEBI" id="CHEBI:29999"/>
        <dbReference type="ChEBI" id="CHEBI:30616"/>
        <dbReference type="ChEBI" id="CHEBI:83421"/>
        <dbReference type="ChEBI" id="CHEBI:456216"/>
        <dbReference type="EC" id="2.7.11.1"/>
    </reaction>
</comment>
<dbReference type="CDD" id="cd21742">
    <property type="entry name" value="MobB_NDR_LATS-like"/>
    <property type="match status" value="1"/>
</dbReference>
<evidence type="ECO:0000256" key="10">
    <source>
        <dbReference type="PROSITE-ProRule" id="PRU10141"/>
    </source>
</evidence>
<dbReference type="STRING" id="556484.B7GAH6"/>
<dbReference type="SUPFAM" id="SSF56112">
    <property type="entry name" value="Protein kinase-like (PK-like)"/>
    <property type="match status" value="1"/>
</dbReference>
<proteinExistence type="inferred from homology"/>
<dbReference type="SMART" id="SM00220">
    <property type="entry name" value="S_TKc"/>
    <property type="match status" value="1"/>
</dbReference>
<evidence type="ECO:0000256" key="2">
    <source>
        <dbReference type="ARBA" id="ARBA00022527"/>
    </source>
</evidence>
<accession>B7GAH6</accession>
<evidence type="ECO:0000256" key="6">
    <source>
        <dbReference type="ARBA" id="ARBA00022777"/>
    </source>
</evidence>